<dbReference type="GO" id="GO:0034975">
    <property type="term" value="P:protein folding in endoplasmic reticulum"/>
    <property type="evidence" value="ECO:0007669"/>
    <property type="project" value="TreeGrafter"/>
</dbReference>
<dbReference type="RefSeq" id="XP_028266606.1">
    <property type="nucleotide sequence ID" value="XM_028410805.1"/>
</dbReference>
<dbReference type="Pfam" id="PF01956">
    <property type="entry name" value="EMC3_TMCO1"/>
    <property type="match status" value="1"/>
</dbReference>
<dbReference type="AlphaFoldDB" id="A0A6P7INW1"/>
<keyword evidence="5 7" id="KW-1133">Transmembrane helix</keyword>
<protein>
    <recommendedName>
        <fullName evidence="3">ER membrane protein complex subunit 3</fullName>
    </recommendedName>
</protein>
<dbReference type="Proteomes" id="UP000515145">
    <property type="component" value="Chromosome 7"/>
</dbReference>
<evidence type="ECO:0000256" key="1">
    <source>
        <dbReference type="ARBA" id="ARBA00004141"/>
    </source>
</evidence>
<keyword evidence="8" id="KW-1185">Reference proteome</keyword>
<reference evidence="9" key="1">
    <citation type="submission" date="2025-08" db="UniProtKB">
        <authorList>
            <consortium name="RefSeq"/>
        </authorList>
    </citation>
    <scope>IDENTIFICATION</scope>
</reference>
<evidence type="ECO:0000313" key="9">
    <source>
        <dbReference type="RefSeq" id="XP_028266606.1"/>
    </source>
</evidence>
<dbReference type="InterPro" id="IPR008568">
    <property type="entry name" value="EMC3"/>
</dbReference>
<evidence type="ECO:0000256" key="6">
    <source>
        <dbReference type="ARBA" id="ARBA00023136"/>
    </source>
</evidence>
<dbReference type="SMART" id="SM01415">
    <property type="entry name" value="DUF106"/>
    <property type="match status" value="1"/>
</dbReference>
<keyword evidence="6 7" id="KW-0472">Membrane</keyword>
<evidence type="ECO:0000256" key="7">
    <source>
        <dbReference type="SAM" id="Phobius"/>
    </source>
</evidence>
<evidence type="ECO:0000256" key="2">
    <source>
        <dbReference type="ARBA" id="ARBA00005376"/>
    </source>
</evidence>
<dbReference type="GO" id="GO:0072546">
    <property type="term" value="C:EMC complex"/>
    <property type="evidence" value="ECO:0007669"/>
    <property type="project" value="TreeGrafter"/>
</dbReference>
<dbReference type="PANTHER" id="PTHR13116:SF11">
    <property type="entry name" value="ER MEMBRANE PROTEIN COMPLEX SUBUNIT 3"/>
    <property type="match status" value="1"/>
</dbReference>
<proteinExistence type="inferred from homology"/>
<evidence type="ECO:0000313" key="8">
    <source>
        <dbReference type="Proteomes" id="UP000515145"/>
    </source>
</evidence>
<evidence type="ECO:0000256" key="4">
    <source>
        <dbReference type="ARBA" id="ARBA00022692"/>
    </source>
</evidence>
<evidence type="ECO:0000256" key="5">
    <source>
        <dbReference type="ARBA" id="ARBA00022989"/>
    </source>
</evidence>
<accession>A0A6P7INW1</accession>
<comment type="similarity">
    <text evidence="2">Belongs to the EMC3 family.</text>
</comment>
<name>A0A6P7INW1_9TELE</name>
<gene>
    <name evidence="9" type="primary">LOC114439068</name>
</gene>
<comment type="subcellular location">
    <subcellularLocation>
        <location evidence="1">Membrane</location>
        <topology evidence="1">Multi-pass membrane protein</topology>
    </subcellularLocation>
</comment>
<evidence type="ECO:0000256" key="3">
    <source>
        <dbReference type="ARBA" id="ARBA00020822"/>
    </source>
</evidence>
<sequence length="226" mass="25773">MAGPELLLDSSIRMWVLLPIVCITFFVGIIRHYATQLLHSEKKVDLQQVSDSQMLLRSRVLRENGKYIPRQSFTMRKHHFNNAETGFFKKVKRNVIPKNPMTVGGALMLLPVVWCFRHQHVDRHDEGKPDQRPAHDSDWWMDQLGFLWICNNEGAVPSDSDVQADAAERRGPDVTGRFLGELRVLVLPERVWTEEHVQAHSGSGQRCGPVTVHAGPDDWRCHGDAP</sequence>
<dbReference type="GeneID" id="114439068"/>
<keyword evidence="4 7" id="KW-0812">Transmembrane</keyword>
<feature type="transmembrane region" description="Helical" evidence="7">
    <location>
        <begin position="12"/>
        <end position="34"/>
    </location>
</feature>
<organism evidence="8 9">
    <name type="scientific">Parambassis ranga</name>
    <name type="common">Indian glassy fish</name>
    <dbReference type="NCBI Taxonomy" id="210632"/>
    <lineage>
        <taxon>Eukaryota</taxon>
        <taxon>Metazoa</taxon>
        <taxon>Chordata</taxon>
        <taxon>Craniata</taxon>
        <taxon>Vertebrata</taxon>
        <taxon>Euteleostomi</taxon>
        <taxon>Actinopterygii</taxon>
        <taxon>Neopterygii</taxon>
        <taxon>Teleostei</taxon>
        <taxon>Neoteleostei</taxon>
        <taxon>Acanthomorphata</taxon>
        <taxon>Ovalentaria</taxon>
        <taxon>Ambassidae</taxon>
        <taxon>Parambassis</taxon>
    </lineage>
</organism>
<dbReference type="InterPro" id="IPR002809">
    <property type="entry name" value="EMC3/TMCO1"/>
</dbReference>
<dbReference type="PANTHER" id="PTHR13116">
    <property type="entry name" value="ER MEMBRANE PROTEIN COMPLEX SUBUNIT 3"/>
    <property type="match status" value="1"/>
</dbReference>